<evidence type="ECO:0000313" key="1">
    <source>
        <dbReference type="EMBL" id="WWR46832.1"/>
    </source>
</evidence>
<reference evidence="1 2" key="1">
    <citation type="submission" date="2023-10" db="EMBL/GenBank/DDBJ databases">
        <title>Roseovarius strain S88 nov., isolated from a marine algae.</title>
        <authorList>
            <person name="Lee M.W."/>
            <person name="Lee J.K."/>
            <person name="Kim J.M."/>
            <person name="Choi D.G."/>
            <person name="Baek J.H."/>
            <person name="Bayburt H."/>
            <person name="Jung J.J."/>
            <person name="Han D.M."/>
            <person name="Jeon C.O."/>
        </authorList>
    </citation>
    <scope>NUCLEOTIDE SEQUENCE [LARGE SCALE GENOMIC DNA]</scope>
    <source>
        <strain evidence="1 2">S88</strain>
    </source>
</reference>
<dbReference type="EMBL" id="CP146069">
    <property type="protein sequence ID" value="WWR46832.1"/>
    <property type="molecule type" value="Genomic_DNA"/>
</dbReference>
<keyword evidence="2" id="KW-1185">Reference proteome</keyword>
<evidence type="ECO:0008006" key="3">
    <source>
        <dbReference type="Google" id="ProtNLM"/>
    </source>
</evidence>
<proteinExistence type="predicted"/>
<gene>
    <name evidence="1" type="ORF">RZ517_01220</name>
</gene>
<accession>A0ABZ2HKD1</accession>
<organism evidence="1 2">
    <name type="scientific">Roseovarius phycicola</name>
    <dbReference type="NCBI Taxonomy" id="3080976"/>
    <lineage>
        <taxon>Bacteria</taxon>
        <taxon>Pseudomonadati</taxon>
        <taxon>Pseudomonadota</taxon>
        <taxon>Alphaproteobacteria</taxon>
        <taxon>Rhodobacterales</taxon>
        <taxon>Roseobacteraceae</taxon>
        <taxon>Roseovarius</taxon>
    </lineage>
</organism>
<protein>
    <recommendedName>
        <fullName evidence="3">Flagellar FliJ protein</fullName>
    </recommendedName>
</protein>
<name>A0ABZ2HKD1_9RHOB</name>
<evidence type="ECO:0000313" key="2">
    <source>
        <dbReference type="Proteomes" id="UP001364156"/>
    </source>
</evidence>
<sequence length="145" mass="17015">MKKDVHRELLRLTEAKYEADLSNLRALREAEARVQQALRDMDDVHKRNAAALRCETSGQKSLGGDVLWQAWMSRARIAKQMEIAQMRVQKEHLMQKLRMSFGRKEAVRALQEYQSQSIRKQINKRYQSDQECLGVLNTAYRSKHQ</sequence>
<dbReference type="RefSeq" id="WP_338549677.1">
    <property type="nucleotide sequence ID" value="NZ_CP146069.1"/>
</dbReference>
<dbReference type="Proteomes" id="UP001364156">
    <property type="component" value="Chromosome"/>
</dbReference>